<evidence type="ECO:0000256" key="3">
    <source>
        <dbReference type="ARBA" id="ARBA00022833"/>
    </source>
</evidence>
<comment type="similarity">
    <text evidence="1">Belongs to the Gfa family.</text>
</comment>
<evidence type="ECO:0000313" key="6">
    <source>
        <dbReference type="EMBL" id="MET1254990.1"/>
    </source>
</evidence>
<organism evidence="6 7">
    <name type="scientific">Aliikangiella maris</name>
    <dbReference type="NCBI Taxonomy" id="3162458"/>
    <lineage>
        <taxon>Bacteria</taxon>
        <taxon>Pseudomonadati</taxon>
        <taxon>Pseudomonadota</taxon>
        <taxon>Gammaproteobacteria</taxon>
        <taxon>Oceanospirillales</taxon>
        <taxon>Pleioneaceae</taxon>
        <taxon>Aliikangiella</taxon>
    </lineage>
</organism>
<protein>
    <submittedName>
        <fullName evidence="6">GFA family protein</fullName>
    </submittedName>
</protein>
<evidence type="ECO:0000256" key="2">
    <source>
        <dbReference type="ARBA" id="ARBA00022723"/>
    </source>
</evidence>
<name>A0ABV2BST2_9GAMM</name>
<sequence>MIEKAQTNENTLTHNKLMNKILSGGCHCGAIRYIVTGEAIDSDYCHCHDCQKSVGAVAVTWCDFKSENCQWLEGKVKEYQSSDNIFRGFCENCGTSLTYRHKDYPQFTTIASATLDDPNRVAPKYHIHTASQPDWLVIDDALDKYPHARS</sequence>
<dbReference type="InterPro" id="IPR006913">
    <property type="entry name" value="CENP-V/GFA"/>
</dbReference>
<dbReference type="PROSITE" id="PS51891">
    <property type="entry name" value="CENP_V_GFA"/>
    <property type="match status" value="1"/>
</dbReference>
<keyword evidence="4" id="KW-0456">Lyase</keyword>
<accession>A0ABV2BST2</accession>
<proteinExistence type="inferred from homology"/>
<gene>
    <name evidence="6" type="ORF">ABVT43_07635</name>
</gene>
<dbReference type="PANTHER" id="PTHR33337:SF40">
    <property type="entry name" value="CENP-V_GFA DOMAIN-CONTAINING PROTEIN-RELATED"/>
    <property type="match status" value="1"/>
</dbReference>
<dbReference type="PANTHER" id="PTHR33337">
    <property type="entry name" value="GFA DOMAIN-CONTAINING PROTEIN"/>
    <property type="match status" value="1"/>
</dbReference>
<keyword evidence="7" id="KW-1185">Reference proteome</keyword>
<keyword evidence="2" id="KW-0479">Metal-binding</keyword>
<reference evidence="6 7" key="1">
    <citation type="submission" date="2024-06" db="EMBL/GenBank/DDBJ databases">
        <authorList>
            <person name="Li F."/>
        </authorList>
    </citation>
    <scope>NUCLEOTIDE SEQUENCE [LARGE SCALE GENOMIC DNA]</scope>
    <source>
        <strain evidence="6 7">GXAS 311</strain>
    </source>
</reference>
<evidence type="ECO:0000256" key="4">
    <source>
        <dbReference type="ARBA" id="ARBA00023239"/>
    </source>
</evidence>
<evidence type="ECO:0000256" key="1">
    <source>
        <dbReference type="ARBA" id="ARBA00005495"/>
    </source>
</evidence>
<dbReference type="RefSeq" id="WP_353874604.1">
    <property type="nucleotide sequence ID" value="NZ_JBEVCJ010000006.1"/>
</dbReference>
<evidence type="ECO:0000259" key="5">
    <source>
        <dbReference type="PROSITE" id="PS51891"/>
    </source>
</evidence>
<keyword evidence="3" id="KW-0862">Zinc</keyword>
<dbReference type="Gene3D" id="3.90.1590.10">
    <property type="entry name" value="glutathione-dependent formaldehyde- activating enzyme (gfa)"/>
    <property type="match status" value="1"/>
</dbReference>
<feature type="domain" description="CENP-V/GFA" evidence="5">
    <location>
        <begin position="22"/>
        <end position="126"/>
    </location>
</feature>
<evidence type="ECO:0000313" key="7">
    <source>
        <dbReference type="Proteomes" id="UP001548189"/>
    </source>
</evidence>
<dbReference type="Proteomes" id="UP001548189">
    <property type="component" value="Unassembled WGS sequence"/>
</dbReference>
<dbReference type="Pfam" id="PF04828">
    <property type="entry name" value="GFA"/>
    <property type="match status" value="1"/>
</dbReference>
<dbReference type="SUPFAM" id="SSF51316">
    <property type="entry name" value="Mss4-like"/>
    <property type="match status" value="1"/>
</dbReference>
<dbReference type="EMBL" id="JBEVCJ010000006">
    <property type="protein sequence ID" value="MET1254990.1"/>
    <property type="molecule type" value="Genomic_DNA"/>
</dbReference>
<comment type="caution">
    <text evidence="6">The sequence shown here is derived from an EMBL/GenBank/DDBJ whole genome shotgun (WGS) entry which is preliminary data.</text>
</comment>
<dbReference type="InterPro" id="IPR011057">
    <property type="entry name" value="Mss4-like_sf"/>
</dbReference>